<sequence length="266" mass="27964">MTDKIIGHDALLLPVPAPLDDHARARVAALALRQRRANGVLMKAVNFLGGQVEDGLKVLPKPLRDQLNEVTRSALRRSYDIAARSRGGIGQSFGSDQTHRIIGTLSGAIGGFGGLPTALAELPVATTLIFRAVLHVAAEYGEDPASEETRMECLAVFGSGGPGSADDGVDTAFIGARLSLSGAAVNAMISRVAPKFAAVLSQKLASQTVPVLGAVAGAGTNYAFVDYYVALAHVHFGLRQLVRDHGDVAVLDEFHRQLAAQRLPQT</sequence>
<organism evidence="1 2">
    <name type="scientific">Yoonia vestfoldensis</name>
    <dbReference type="NCBI Taxonomy" id="245188"/>
    <lineage>
        <taxon>Bacteria</taxon>
        <taxon>Pseudomonadati</taxon>
        <taxon>Pseudomonadota</taxon>
        <taxon>Alphaproteobacteria</taxon>
        <taxon>Rhodobacterales</taxon>
        <taxon>Paracoccaceae</taxon>
        <taxon>Yoonia</taxon>
    </lineage>
</organism>
<accession>A0A1Y0E924</accession>
<dbReference type="InterPro" id="IPR024787">
    <property type="entry name" value="EcsC"/>
</dbReference>
<keyword evidence="2" id="KW-1185">Reference proteome</keyword>
<name>A0A1Y0E924_9RHOB</name>
<dbReference type="PANTHER" id="PTHR41260">
    <property type="entry name" value="PROTEIN ECSC"/>
    <property type="match status" value="1"/>
</dbReference>
<dbReference type="AlphaFoldDB" id="A0A1Y0E924"/>
<reference evidence="1 2" key="1">
    <citation type="submission" date="2017-05" db="EMBL/GenBank/DDBJ databases">
        <title>Genome Sequence of Loktanella vestfoldensis Strain SMR4r Isolated from a Culture of the Diatom Skeletonema marinoi.</title>
        <authorList>
            <person name="Topel M."/>
            <person name="Pinder M.I.M."/>
            <person name="Johansson O.N."/>
            <person name="Kourtchenko O."/>
            <person name="Godhe A."/>
            <person name="Clarke A.K."/>
        </authorList>
    </citation>
    <scope>NUCLEOTIDE SEQUENCE [LARGE SCALE GENOMIC DNA]</scope>
    <source>
        <strain evidence="1 2">SMR4r</strain>
    </source>
</reference>
<dbReference type="KEGG" id="lvs:LOKVESSMR4R_00707"/>
<protein>
    <submittedName>
        <fullName evidence="1">EcsC protein family protein</fullName>
    </submittedName>
</protein>
<dbReference type="PANTHER" id="PTHR41260:SF1">
    <property type="entry name" value="PROTEIN ECSC"/>
    <property type="match status" value="1"/>
</dbReference>
<proteinExistence type="predicted"/>
<dbReference type="STRING" id="1122181.GCA_000382265_01469"/>
<evidence type="ECO:0000313" key="1">
    <source>
        <dbReference type="EMBL" id="ARU00043.1"/>
    </source>
</evidence>
<gene>
    <name evidence="1" type="ORF">LOKVESSMR4R_00707</name>
</gene>
<dbReference type="OrthoDB" id="7569638at2"/>
<dbReference type="RefSeq" id="WP_087206324.1">
    <property type="nucleotide sequence ID" value="NZ_CP021431.1"/>
</dbReference>
<dbReference type="Proteomes" id="UP000195273">
    <property type="component" value="Chromosome"/>
</dbReference>
<dbReference type="Pfam" id="PF12787">
    <property type="entry name" value="EcsC"/>
    <property type="match status" value="1"/>
</dbReference>
<dbReference type="EMBL" id="CP021431">
    <property type="protein sequence ID" value="ARU00043.1"/>
    <property type="molecule type" value="Genomic_DNA"/>
</dbReference>
<evidence type="ECO:0000313" key="2">
    <source>
        <dbReference type="Proteomes" id="UP000195273"/>
    </source>
</evidence>